<dbReference type="InterPro" id="IPR034804">
    <property type="entry name" value="SQR/QFR_C/D"/>
</dbReference>
<keyword evidence="5 12" id="KW-0349">Heme</keyword>
<comment type="subcellular location">
    <subcellularLocation>
        <location evidence="2">Membrane</location>
        <topology evidence="2">Multi-pass membrane protein</topology>
    </subcellularLocation>
</comment>
<comment type="function">
    <text evidence="1">Membrane-anchoring subunit of succinate dehydrogenase (SDH).</text>
</comment>
<evidence type="ECO:0000256" key="4">
    <source>
        <dbReference type="ARBA" id="ARBA00020076"/>
    </source>
</evidence>
<sequence length="133" mass="14784">MSTKTPPQSRPLSPFMLGQYYRFQWSSLLSIIHRVTGVGLTLGSVLVALWLIALAGGPSWYTPVAGLLHSWFVQLLLAAWTWALMYHLCNGIRHLFWDIGRGFELKTARASGYVMVASSFILTVLVWAVACVA</sequence>
<evidence type="ECO:0000256" key="7">
    <source>
        <dbReference type="ARBA" id="ARBA00022723"/>
    </source>
</evidence>
<dbReference type="Gene3D" id="1.20.1300.10">
    <property type="entry name" value="Fumarate reductase/succinate dehydrogenase, transmembrane subunit"/>
    <property type="match status" value="1"/>
</dbReference>
<dbReference type="GO" id="GO:0009055">
    <property type="term" value="F:electron transfer activity"/>
    <property type="evidence" value="ECO:0007669"/>
    <property type="project" value="InterPro"/>
</dbReference>
<dbReference type="NCBIfam" id="TIGR02970">
    <property type="entry name" value="succ_dehyd_cytB"/>
    <property type="match status" value="1"/>
</dbReference>
<dbReference type="InterPro" id="IPR014314">
    <property type="entry name" value="Succ_DH_cytb556"/>
</dbReference>
<feature type="binding site" description="axial binding residue" evidence="12">
    <location>
        <position position="87"/>
    </location>
    <ligand>
        <name>heme</name>
        <dbReference type="ChEBI" id="CHEBI:30413"/>
        <note>ligand shared with second transmembrane subunit</note>
    </ligand>
    <ligandPart>
        <name>Fe</name>
        <dbReference type="ChEBI" id="CHEBI:18248"/>
    </ligandPart>
</feature>
<dbReference type="InterPro" id="IPR000701">
    <property type="entry name" value="SuccDH_FuR_B_TM-su"/>
</dbReference>
<evidence type="ECO:0000256" key="10">
    <source>
        <dbReference type="ARBA" id="ARBA00023136"/>
    </source>
</evidence>
<proteinExistence type="inferred from homology"/>
<evidence type="ECO:0000256" key="12">
    <source>
        <dbReference type="PIRSR" id="PIRSR000178-1"/>
    </source>
</evidence>
<organism evidence="14 15">
    <name type="scientific">Solimonas marina</name>
    <dbReference type="NCBI Taxonomy" id="2714601"/>
    <lineage>
        <taxon>Bacteria</taxon>
        <taxon>Pseudomonadati</taxon>
        <taxon>Pseudomonadota</taxon>
        <taxon>Gammaproteobacteria</taxon>
        <taxon>Nevskiales</taxon>
        <taxon>Nevskiaceae</taxon>
        <taxon>Solimonas</taxon>
    </lineage>
</organism>
<dbReference type="InterPro" id="IPR018495">
    <property type="entry name" value="Succ_DH_cyt_bsu_CS"/>
</dbReference>
<evidence type="ECO:0000256" key="3">
    <source>
        <dbReference type="ARBA" id="ARBA00007244"/>
    </source>
</evidence>
<evidence type="ECO:0000256" key="2">
    <source>
        <dbReference type="ARBA" id="ARBA00004141"/>
    </source>
</evidence>
<dbReference type="AlphaFoldDB" id="A0A969W925"/>
<accession>A0A969W925</accession>
<reference evidence="14" key="1">
    <citation type="submission" date="2020-03" db="EMBL/GenBank/DDBJ databases">
        <title>Solimonas marina sp. nov., isolated from deep seawater of the Pacific Ocean.</title>
        <authorList>
            <person name="Liu X."/>
            <person name="Lai Q."/>
            <person name="Sun F."/>
            <person name="Gai Y."/>
            <person name="Li G."/>
            <person name="Shao Z."/>
        </authorList>
    </citation>
    <scope>NUCLEOTIDE SEQUENCE</scope>
    <source>
        <strain evidence="14">C16B3</strain>
    </source>
</reference>
<keyword evidence="7 12" id="KW-0479">Metal-binding</keyword>
<evidence type="ECO:0000313" key="14">
    <source>
        <dbReference type="EMBL" id="NKF21784.1"/>
    </source>
</evidence>
<comment type="similarity">
    <text evidence="3">Belongs to the cytochrome b560 family.</text>
</comment>
<dbReference type="GO" id="GO:0006099">
    <property type="term" value="P:tricarboxylic acid cycle"/>
    <property type="evidence" value="ECO:0007669"/>
    <property type="project" value="InterPro"/>
</dbReference>
<keyword evidence="10 13" id="KW-0472">Membrane</keyword>
<evidence type="ECO:0000256" key="8">
    <source>
        <dbReference type="ARBA" id="ARBA00022989"/>
    </source>
</evidence>
<evidence type="ECO:0000256" key="1">
    <source>
        <dbReference type="ARBA" id="ARBA00004050"/>
    </source>
</evidence>
<evidence type="ECO:0000313" key="15">
    <source>
        <dbReference type="Proteomes" id="UP000653472"/>
    </source>
</evidence>
<evidence type="ECO:0000256" key="13">
    <source>
        <dbReference type="SAM" id="Phobius"/>
    </source>
</evidence>
<evidence type="ECO:0000256" key="5">
    <source>
        <dbReference type="ARBA" id="ARBA00022617"/>
    </source>
</evidence>
<dbReference type="PANTHER" id="PTHR10978:SF5">
    <property type="entry name" value="SUCCINATE DEHYDROGENASE CYTOCHROME B560 SUBUNIT, MITOCHONDRIAL"/>
    <property type="match status" value="1"/>
</dbReference>
<keyword evidence="8 13" id="KW-1133">Transmembrane helix</keyword>
<name>A0A969W925_9GAMM</name>
<comment type="cofactor">
    <cofactor evidence="12">
        <name>heme</name>
        <dbReference type="ChEBI" id="CHEBI:30413"/>
    </cofactor>
    <text evidence="12">The heme is bound between the two transmembrane subunits.</text>
</comment>
<keyword evidence="15" id="KW-1185">Reference proteome</keyword>
<dbReference type="RefSeq" id="WP_168147017.1">
    <property type="nucleotide sequence ID" value="NZ_JAAVXB010000002.1"/>
</dbReference>
<dbReference type="PROSITE" id="PS01001">
    <property type="entry name" value="SDH_CYT_2"/>
    <property type="match status" value="1"/>
</dbReference>
<evidence type="ECO:0000256" key="6">
    <source>
        <dbReference type="ARBA" id="ARBA00022692"/>
    </source>
</evidence>
<dbReference type="Proteomes" id="UP000653472">
    <property type="component" value="Unassembled WGS sequence"/>
</dbReference>
<dbReference type="GO" id="GO:0016020">
    <property type="term" value="C:membrane"/>
    <property type="evidence" value="ECO:0007669"/>
    <property type="project" value="UniProtKB-SubCell"/>
</dbReference>
<keyword evidence="6 13" id="KW-0812">Transmembrane</keyword>
<feature type="transmembrane region" description="Helical" evidence="13">
    <location>
        <begin position="110"/>
        <end position="130"/>
    </location>
</feature>
<dbReference type="EMBL" id="JAAVXB010000002">
    <property type="protein sequence ID" value="NKF21784.1"/>
    <property type="molecule type" value="Genomic_DNA"/>
</dbReference>
<dbReference type="PANTHER" id="PTHR10978">
    <property type="entry name" value="SUCCINATE DEHYDROGENASE CYTOCHROME B560 SUBUNIT"/>
    <property type="match status" value="1"/>
</dbReference>
<feature type="transmembrane region" description="Helical" evidence="13">
    <location>
        <begin position="68"/>
        <end position="89"/>
    </location>
</feature>
<dbReference type="PIRSF" id="PIRSF000178">
    <property type="entry name" value="SDH_cyt_b560"/>
    <property type="match status" value="1"/>
</dbReference>
<protein>
    <recommendedName>
        <fullName evidence="4">Succinate dehydrogenase cytochrome b556 subunit</fullName>
    </recommendedName>
</protein>
<keyword evidence="9 12" id="KW-0408">Iron</keyword>
<dbReference type="CDD" id="cd03499">
    <property type="entry name" value="SQR_TypeC_SdhC"/>
    <property type="match status" value="1"/>
</dbReference>
<dbReference type="SUPFAM" id="SSF81343">
    <property type="entry name" value="Fumarate reductase respiratory complex transmembrane subunits"/>
    <property type="match status" value="1"/>
</dbReference>
<dbReference type="Pfam" id="PF01127">
    <property type="entry name" value="Sdh_cyt"/>
    <property type="match status" value="1"/>
</dbReference>
<gene>
    <name evidence="14" type="primary">sdhC</name>
    <name evidence="14" type="ORF">G7Y82_05595</name>
</gene>
<evidence type="ECO:0000256" key="9">
    <source>
        <dbReference type="ARBA" id="ARBA00023004"/>
    </source>
</evidence>
<evidence type="ECO:0000256" key="11">
    <source>
        <dbReference type="ARBA" id="ARBA00025912"/>
    </source>
</evidence>
<comment type="subunit">
    <text evidence="11">Part of an enzyme complex containing four subunits: a flavoprotein, an iron-sulfur protein, plus two membrane-anchoring proteins, SdhC and SdhD. The complex can form homotrimers.</text>
</comment>
<comment type="caution">
    <text evidence="14">The sequence shown here is derived from an EMBL/GenBank/DDBJ whole genome shotgun (WGS) entry which is preliminary data.</text>
</comment>
<feature type="transmembrane region" description="Helical" evidence="13">
    <location>
        <begin position="31"/>
        <end position="56"/>
    </location>
</feature>
<dbReference type="GO" id="GO:0046872">
    <property type="term" value="F:metal ion binding"/>
    <property type="evidence" value="ECO:0007669"/>
    <property type="project" value="UniProtKB-KW"/>
</dbReference>